<evidence type="ECO:0000313" key="2">
    <source>
        <dbReference type="Proteomes" id="UP001165101"/>
    </source>
</evidence>
<protein>
    <submittedName>
        <fullName evidence="1">Unnamed protein product</fullName>
    </submittedName>
</protein>
<organism evidence="1 2">
    <name type="scientific">Candida boidinii</name>
    <name type="common">Yeast</name>
    <dbReference type="NCBI Taxonomy" id="5477"/>
    <lineage>
        <taxon>Eukaryota</taxon>
        <taxon>Fungi</taxon>
        <taxon>Dikarya</taxon>
        <taxon>Ascomycota</taxon>
        <taxon>Saccharomycotina</taxon>
        <taxon>Pichiomycetes</taxon>
        <taxon>Pichiales</taxon>
        <taxon>Pichiaceae</taxon>
        <taxon>Ogataea</taxon>
        <taxon>Ogataea/Candida clade</taxon>
    </lineage>
</organism>
<sequence>MPVDNVRVVICGDEAVGKSNLITALVKETFVPNIQHVIPPINIPRDFSSSPYTPNSTLLIDTSATDIPTLHEEIRKADVIWLVYSDHYTYERISLYWIPMFRSIGVNLPVILCNNKCDLATSDSEAERAKTEELIPLLKEFKEIEACIRCSAKENYNINQALYLCQRAVTHPIAPLYDYKENNLKPLLISALKRIFYLCDKDQDGYLSDEEFLKLQEKCFHKTIDINELMLIKNTLNHLTPNSVNDGGITELGFLNLNKLYAETGRHETIWGILRTFYYTDSLSIDDKILYPKFDVPLHSSVELSPIGYKFLVDLFLLFDKDNDGGLSEAELNQLFFPTPGIPKSWQESNFPRTVVCNDQGYVTLQGWLAQWSMTTYLDYKTTLAYLGYLGFEGNKSKNGSLNTTVALNITKQRKLRKRNGKIYRSPTKDRTVFNCYIVGASGCGKTSLIESFLGRHYSETYSPTIQPNIAVNNVELKGGKQCYLIMEELGELESAIIENNSKLNQCDVLCLAYDSADPESFQHLIDLRNRFQELDEVPMVFVALKADLDRQQQRCDMQPEPYTRSIFLPPPLHISSSWSSSLTELMVHLVEAANNPQFATSGLEPEPETESYITPFTGGAAAFILLASLWVVRRTFLTSRNS</sequence>
<dbReference type="EMBL" id="BSXV01001823">
    <property type="protein sequence ID" value="GME94048.1"/>
    <property type="molecule type" value="Genomic_DNA"/>
</dbReference>
<keyword evidence="2" id="KW-1185">Reference proteome</keyword>
<gene>
    <name evidence="1" type="ORF">Cboi01_000337100</name>
</gene>
<accession>A0ACB5TUF2</accession>
<reference evidence="1" key="1">
    <citation type="submission" date="2023-04" db="EMBL/GenBank/DDBJ databases">
        <title>Candida boidinii NBRC 1967.</title>
        <authorList>
            <person name="Ichikawa N."/>
            <person name="Sato H."/>
            <person name="Tonouchi N."/>
        </authorList>
    </citation>
    <scope>NUCLEOTIDE SEQUENCE</scope>
    <source>
        <strain evidence="1">NBRC 1967</strain>
    </source>
</reference>
<dbReference type="Proteomes" id="UP001165101">
    <property type="component" value="Unassembled WGS sequence"/>
</dbReference>
<name>A0ACB5TUF2_CANBO</name>
<comment type="caution">
    <text evidence="1">The sequence shown here is derived from an EMBL/GenBank/DDBJ whole genome shotgun (WGS) entry which is preliminary data.</text>
</comment>
<evidence type="ECO:0000313" key="1">
    <source>
        <dbReference type="EMBL" id="GME94048.1"/>
    </source>
</evidence>
<proteinExistence type="predicted"/>